<dbReference type="InterPro" id="IPR049142">
    <property type="entry name" value="MS_channel_1st"/>
</dbReference>
<dbReference type="Pfam" id="PF21082">
    <property type="entry name" value="MS_channel_3rd"/>
    <property type="match status" value="1"/>
</dbReference>
<sequence>MLSQFIVNYQRNVMDIISHATSWLTNNEGLVIEYVVNLAAALLILVIGFIAAGLIASSIERLMNKRKIDRTISSFTSSMIKYTFVAFILIAALSRLGVQTASFVAILGAAGLAVGLALQGSLSNFAAGVLIVGFRPFRAGDYVEVSGTAGTIQDVQILTTTLTTPDNKEVIVPNASIFSGHIINYSRHDKRRLDLVIGVSYKSDLAKTKAVLKAVLDQEPRLLSDEKVTIGVLELADSSVNFAVRPWVRTPDYWPVRFDLLEAIKTALDEAEIEIPFPQMDVHFDKSELQ</sequence>
<dbReference type="Pfam" id="PF00924">
    <property type="entry name" value="MS_channel_2nd"/>
    <property type="match status" value="1"/>
</dbReference>
<feature type="domain" description="Mechanosensitive ion channel transmembrane helices 2/3" evidence="10">
    <location>
        <begin position="79"/>
        <end position="119"/>
    </location>
</feature>
<keyword evidence="5 7" id="KW-1133">Transmembrane helix</keyword>
<keyword evidence="6 7" id="KW-0472">Membrane</keyword>
<dbReference type="InterPro" id="IPR049278">
    <property type="entry name" value="MS_channel_C"/>
</dbReference>
<dbReference type="SUPFAM" id="SSF50182">
    <property type="entry name" value="Sm-like ribonucleoproteins"/>
    <property type="match status" value="1"/>
</dbReference>
<protein>
    <recommendedName>
        <fullName evidence="7">Small-conductance mechanosensitive channel</fullName>
    </recommendedName>
</protein>
<comment type="function">
    <text evidence="7">Mechanosensitive channel that participates in the regulation of osmotic pressure changes within the cell, opening in response to stretch forces in the membrane lipid bilayer, without the need for other proteins. Contributes to normal resistance to hypoosmotic shock. Forms an ion channel of 1.0 nanosiemens conductance with a slight preference for anions.</text>
</comment>
<keyword evidence="7" id="KW-0813">Transport</keyword>
<name>A0ABW9GBC2_9GAMM</name>
<dbReference type="PANTHER" id="PTHR30221">
    <property type="entry name" value="SMALL-CONDUCTANCE MECHANOSENSITIVE CHANNEL"/>
    <property type="match status" value="1"/>
</dbReference>
<feature type="transmembrane region" description="Helical" evidence="7">
    <location>
        <begin position="104"/>
        <end position="132"/>
    </location>
</feature>
<comment type="caution">
    <text evidence="7">Lacks conserved residue(s) required for the propagation of feature annotation.</text>
</comment>
<comment type="subunit">
    <text evidence="7">Homoheptamer.</text>
</comment>
<dbReference type="SUPFAM" id="SSF82861">
    <property type="entry name" value="Mechanosensitive channel protein MscS (YggB), transmembrane region"/>
    <property type="match status" value="1"/>
</dbReference>
<evidence type="ECO:0000313" key="11">
    <source>
        <dbReference type="EMBL" id="MFM2486992.1"/>
    </source>
</evidence>
<dbReference type="InterPro" id="IPR010920">
    <property type="entry name" value="LSM_dom_sf"/>
</dbReference>
<evidence type="ECO:0000256" key="7">
    <source>
        <dbReference type="RuleBase" id="RU369025"/>
    </source>
</evidence>
<evidence type="ECO:0000259" key="9">
    <source>
        <dbReference type="Pfam" id="PF21082"/>
    </source>
</evidence>
<evidence type="ECO:0000256" key="4">
    <source>
        <dbReference type="ARBA" id="ARBA00022692"/>
    </source>
</evidence>
<dbReference type="Gene3D" id="1.10.287.1260">
    <property type="match status" value="1"/>
</dbReference>
<dbReference type="Gene3D" id="3.30.70.100">
    <property type="match status" value="1"/>
</dbReference>
<gene>
    <name evidence="11" type="primary">mscS</name>
    <name evidence="11" type="ORF">ABUE30_18355</name>
</gene>
<dbReference type="SUPFAM" id="SSF82689">
    <property type="entry name" value="Mechanosensitive channel protein MscS (YggB), C-terminal domain"/>
    <property type="match status" value="1"/>
</dbReference>
<keyword evidence="7" id="KW-0406">Ion transport</keyword>
<keyword evidence="12" id="KW-1185">Reference proteome</keyword>
<dbReference type="InterPro" id="IPR011014">
    <property type="entry name" value="MscS_channel_TM-2"/>
</dbReference>
<evidence type="ECO:0000256" key="6">
    <source>
        <dbReference type="ARBA" id="ARBA00023136"/>
    </source>
</evidence>
<dbReference type="Pfam" id="PF05552">
    <property type="entry name" value="MS_channel_1st_1"/>
    <property type="match status" value="1"/>
</dbReference>
<evidence type="ECO:0000256" key="2">
    <source>
        <dbReference type="ARBA" id="ARBA00008017"/>
    </source>
</evidence>
<feature type="domain" description="Mechanosensitive ion channel MscS C-terminal" evidence="9">
    <location>
        <begin position="194"/>
        <end position="275"/>
    </location>
</feature>
<comment type="caution">
    <text evidence="11">The sequence shown here is derived from an EMBL/GenBank/DDBJ whole genome shotgun (WGS) entry which is preliminary data.</text>
</comment>
<reference evidence="11 12" key="1">
    <citation type="journal article" date="2013" name="Int. J. Syst. Evol. Microbiol.">
        <title>Celerinatantimonas yamalensis sp. nov., a cold-adapted diazotrophic bacterium from a cold permafrost brine.</title>
        <authorList>
            <person name="Shcherbakova V."/>
            <person name="Chuvilskaya N."/>
            <person name="Rivkina E."/>
            <person name="Demidov N."/>
            <person name="Uchaeva V."/>
            <person name="Suetin S."/>
            <person name="Suzina N."/>
            <person name="Gilichinsky D."/>
        </authorList>
    </citation>
    <scope>NUCLEOTIDE SEQUENCE [LARGE SCALE GENOMIC DNA]</scope>
    <source>
        <strain evidence="11 12">C7</strain>
    </source>
</reference>
<dbReference type="InterPro" id="IPR045275">
    <property type="entry name" value="MscS_archaea/bacteria_type"/>
</dbReference>
<feature type="domain" description="Mechanosensitive ion channel MscS" evidence="8">
    <location>
        <begin position="121"/>
        <end position="187"/>
    </location>
</feature>
<proteinExistence type="inferred from homology"/>
<evidence type="ECO:0000256" key="3">
    <source>
        <dbReference type="ARBA" id="ARBA00022475"/>
    </source>
</evidence>
<dbReference type="InterPro" id="IPR006685">
    <property type="entry name" value="MscS_channel_2nd"/>
</dbReference>
<evidence type="ECO:0000259" key="8">
    <source>
        <dbReference type="Pfam" id="PF00924"/>
    </source>
</evidence>
<dbReference type="NCBIfam" id="NF007662">
    <property type="entry name" value="PRK10334.1"/>
    <property type="match status" value="1"/>
</dbReference>
<dbReference type="Gene3D" id="2.30.30.60">
    <property type="match status" value="1"/>
</dbReference>
<dbReference type="InterPro" id="IPR023408">
    <property type="entry name" value="MscS_beta-dom_sf"/>
</dbReference>
<keyword evidence="3" id="KW-1003">Cell membrane</keyword>
<feature type="transmembrane region" description="Helical" evidence="7">
    <location>
        <begin position="34"/>
        <end position="59"/>
    </location>
</feature>
<dbReference type="Pfam" id="PF21088">
    <property type="entry name" value="MS_channel_1st"/>
    <property type="match status" value="1"/>
</dbReference>
<dbReference type="InterPro" id="IPR011066">
    <property type="entry name" value="MscS_channel_C_sf"/>
</dbReference>
<evidence type="ECO:0000259" key="10">
    <source>
        <dbReference type="Pfam" id="PF21088"/>
    </source>
</evidence>
<keyword evidence="7" id="KW-0997">Cell inner membrane</keyword>
<accession>A0ABW9GBC2</accession>
<keyword evidence="7" id="KW-0407">Ion channel</keyword>
<dbReference type="EMBL" id="JBEQCT010000014">
    <property type="protein sequence ID" value="MFM2486992.1"/>
    <property type="molecule type" value="Genomic_DNA"/>
</dbReference>
<comment type="subcellular location">
    <subcellularLocation>
        <location evidence="7">Cell inner membrane</location>
        <topology evidence="7">Multi-pass membrane protein</topology>
    </subcellularLocation>
    <subcellularLocation>
        <location evidence="1">Cell membrane</location>
        <topology evidence="1">Multi-pass membrane protein</topology>
    </subcellularLocation>
</comment>
<feature type="transmembrane region" description="Helical" evidence="7">
    <location>
        <begin position="79"/>
        <end position="98"/>
    </location>
</feature>
<evidence type="ECO:0000256" key="1">
    <source>
        <dbReference type="ARBA" id="ARBA00004651"/>
    </source>
</evidence>
<evidence type="ECO:0000256" key="5">
    <source>
        <dbReference type="ARBA" id="ARBA00022989"/>
    </source>
</evidence>
<dbReference type="InterPro" id="IPR008910">
    <property type="entry name" value="MSC_TM_helix"/>
</dbReference>
<dbReference type="Proteomes" id="UP001629953">
    <property type="component" value="Unassembled WGS sequence"/>
</dbReference>
<comment type="similarity">
    <text evidence="2 7">Belongs to the MscS (TC 1.A.23) family.</text>
</comment>
<dbReference type="PANTHER" id="PTHR30221:SF1">
    <property type="entry name" value="SMALL-CONDUCTANCE MECHANOSENSITIVE CHANNEL"/>
    <property type="match status" value="1"/>
</dbReference>
<organism evidence="11 12">
    <name type="scientific">Celerinatantimonas yamalensis</name>
    <dbReference type="NCBI Taxonomy" id="559956"/>
    <lineage>
        <taxon>Bacteria</taxon>
        <taxon>Pseudomonadati</taxon>
        <taxon>Pseudomonadota</taxon>
        <taxon>Gammaproteobacteria</taxon>
        <taxon>Celerinatantimonadaceae</taxon>
        <taxon>Celerinatantimonas</taxon>
    </lineage>
</organism>
<keyword evidence="4 7" id="KW-0812">Transmembrane</keyword>
<evidence type="ECO:0000313" key="12">
    <source>
        <dbReference type="Proteomes" id="UP001629953"/>
    </source>
</evidence>